<evidence type="ECO:0000313" key="1">
    <source>
        <dbReference type="EMBL" id="KAH7913953.1"/>
    </source>
</evidence>
<sequence length="313" mass="33948">MNFSSPPNGYLVDYSPVSIAEQPYIAQTQSSFPLDSILYELSPTEKRINRFSVEGNAIITGGCSHLGREVARALLEHGAAGISLFDVNPTHAHISINQLRLDFPSAKIIIKAVDVRDESAVLRAVSETATELGSVNLLLCLAGIEACNRALIVGVDVWRRIREINAVASWLCAKAVARYMIHQGVGGSIVFTASLSAHSVHFPVPQDQLFGAGLCSSAPTSPVFPPHKSSLAAEWARYGIRVNSINPGYMDSMYNDEIDLEEARRMWVTRKPMGKVGDHELIGIAVLLCSRAGKYINGADILVDGAFSMQPRT</sequence>
<comment type="caution">
    <text evidence="1">The sequence shown here is derived from an EMBL/GenBank/DDBJ whole genome shotgun (WGS) entry which is preliminary data.</text>
</comment>
<gene>
    <name evidence="1" type="ORF">BJ138DRAFT_1001139</name>
</gene>
<dbReference type="Proteomes" id="UP000790377">
    <property type="component" value="Unassembled WGS sequence"/>
</dbReference>
<reference evidence="1" key="1">
    <citation type="journal article" date="2021" name="New Phytol.">
        <title>Evolutionary innovations through gain and loss of genes in the ectomycorrhizal Boletales.</title>
        <authorList>
            <person name="Wu G."/>
            <person name="Miyauchi S."/>
            <person name="Morin E."/>
            <person name="Kuo A."/>
            <person name="Drula E."/>
            <person name="Varga T."/>
            <person name="Kohler A."/>
            <person name="Feng B."/>
            <person name="Cao Y."/>
            <person name="Lipzen A."/>
            <person name="Daum C."/>
            <person name="Hundley H."/>
            <person name="Pangilinan J."/>
            <person name="Johnson J."/>
            <person name="Barry K."/>
            <person name="LaButti K."/>
            <person name="Ng V."/>
            <person name="Ahrendt S."/>
            <person name="Min B."/>
            <person name="Choi I.G."/>
            <person name="Park H."/>
            <person name="Plett J.M."/>
            <person name="Magnuson J."/>
            <person name="Spatafora J.W."/>
            <person name="Nagy L.G."/>
            <person name="Henrissat B."/>
            <person name="Grigoriev I.V."/>
            <person name="Yang Z.L."/>
            <person name="Xu J."/>
            <person name="Martin F.M."/>
        </authorList>
    </citation>
    <scope>NUCLEOTIDE SEQUENCE</scope>
    <source>
        <strain evidence="1">ATCC 28755</strain>
    </source>
</reference>
<keyword evidence="2" id="KW-1185">Reference proteome</keyword>
<dbReference type="EMBL" id="MU267621">
    <property type="protein sequence ID" value="KAH7913953.1"/>
    <property type="molecule type" value="Genomic_DNA"/>
</dbReference>
<evidence type="ECO:0000313" key="2">
    <source>
        <dbReference type="Proteomes" id="UP000790377"/>
    </source>
</evidence>
<organism evidence="1 2">
    <name type="scientific">Hygrophoropsis aurantiaca</name>
    <dbReference type="NCBI Taxonomy" id="72124"/>
    <lineage>
        <taxon>Eukaryota</taxon>
        <taxon>Fungi</taxon>
        <taxon>Dikarya</taxon>
        <taxon>Basidiomycota</taxon>
        <taxon>Agaricomycotina</taxon>
        <taxon>Agaricomycetes</taxon>
        <taxon>Agaricomycetidae</taxon>
        <taxon>Boletales</taxon>
        <taxon>Coniophorineae</taxon>
        <taxon>Hygrophoropsidaceae</taxon>
        <taxon>Hygrophoropsis</taxon>
    </lineage>
</organism>
<protein>
    <submittedName>
        <fullName evidence="1">Uncharacterized protein</fullName>
    </submittedName>
</protein>
<proteinExistence type="predicted"/>
<accession>A0ACB8ALS0</accession>
<name>A0ACB8ALS0_9AGAM</name>